<evidence type="ECO:0000256" key="5">
    <source>
        <dbReference type="ARBA" id="ARBA00022842"/>
    </source>
</evidence>
<keyword evidence="10" id="KW-1185">Reference proteome</keyword>
<dbReference type="Gene3D" id="1.20.120.330">
    <property type="entry name" value="Nucleotidyltransferases domain 2"/>
    <property type="match status" value="2"/>
</dbReference>
<evidence type="ECO:0000259" key="8">
    <source>
        <dbReference type="Pfam" id="PF08335"/>
    </source>
</evidence>
<dbReference type="NCBIfam" id="NF010707">
    <property type="entry name" value="PRK14109.1"/>
    <property type="match status" value="1"/>
</dbReference>
<dbReference type="RefSeq" id="WP_194556971.1">
    <property type="nucleotide sequence ID" value="NZ_JADKMY010000002.1"/>
</dbReference>
<dbReference type="GO" id="GO:0047388">
    <property type="term" value="F:[glutamine synthetase]-adenylyl-L-tyrosine phosphorylase activity"/>
    <property type="evidence" value="ECO:0007669"/>
    <property type="project" value="UniProtKB-EC"/>
</dbReference>
<dbReference type="InterPro" id="IPR005190">
    <property type="entry name" value="GlnE_rpt_dom"/>
</dbReference>
<reference evidence="9 10" key="1">
    <citation type="submission" date="2020-10" db="EMBL/GenBank/DDBJ databases">
        <title>Novel species in genus Corynebacterium.</title>
        <authorList>
            <person name="Zhang G."/>
        </authorList>
    </citation>
    <scope>NUCLEOTIDE SEQUENCE [LARGE SCALE GENOMIC DNA]</scope>
    <source>
        <strain evidence="9 10">DSM 45110</strain>
    </source>
</reference>
<dbReference type="Pfam" id="PF08335">
    <property type="entry name" value="GlnD_UR_UTase"/>
    <property type="match status" value="2"/>
</dbReference>
<keyword evidence="4" id="KW-0067">ATP-binding</keyword>
<dbReference type="Proteomes" id="UP000635902">
    <property type="component" value="Unassembled WGS sequence"/>
</dbReference>
<dbReference type="InterPro" id="IPR023057">
    <property type="entry name" value="GlnE"/>
</dbReference>
<feature type="domain" description="Glutamate-ammonia ligase adenylyltransferase repeated" evidence="7">
    <location>
        <begin position="651"/>
        <end position="911"/>
    </location>
</feature>
<keyword evidence="2 9" id="KW-0548">Nucleotidyltransferase</keyword>
<dbReference type="CDD" id="cd05401">
    <property type="entry name" value="NT_GlnE_GlnD_like"/>
    <property type="match status" value="2"/>
</dbReference>
<dbReference type="EMBL" id="JADKMY010000002">
    <property type="protein sequence ID" value="MBF4553862.1"/>
    <property type="molecule type" value="Genomic_DNA"/>
</dbReference>
<evidence type="ECO:0000256" key="6">
    <source>
        <dbReference type="ARBA" id="ARBA00023268"/>
    </source>
</evidence>
<dbReference type="GO" id="GO:0008882">
    <property type="term" value="F:[glutamate-ammonia-ligase] adenylyltransferase activity"/>
    <property type="evidence" value="ECO:0007669"/>
    <property type="project" value="UniProtKB-EC"/>
</dbReference>
<accession>A0ABR9ZKC8</accession>
<dbReference type="InterPro" id="IPR043519">
    <property type="entry name" value="NT_sf"/>
</dbReference>
<evidence type="ECO:0000256" key="1">
    <source>
        <dbReference type="ARBA" id="ARBA00022679"/>
    </source>
</evidence>
<keyword evidence="3" id="KW-0547">Nucleotide-binding</keyword>
<sequence>MDRPRSSRARIPTARTLGLTRPRAQEDLDALGWTTEQHAPLLRTLGAVGHPDLALNNLIRLVEALRAREADGNLGSVNTGEHKAPFPDATADTLLAALQDDRTLLRRVLALFGASSMLGDHIVAHPEEWVSLALPMPSGEEMMQAMLGSVDAVQVENVLATDEFAEFKTADDAEEAATEPAGESCRIYRARITGPEADEAMRVAYRTLLARIAALDVEGTFRMPSAPDPEPVPFVTMGQRLADAADAALTAALAVACTHTYGGPDDEDAKAPARLAVLAMGKCGARELNYISDVDVIFVAEPADSRATRWAGEFVNIGTRVFFEVDAALRPEGKQGALVRTLNSHKKYYDKWAATWEFQALLKARAMTGDIALGEKYVEALAPKVWTASQREDFVPDVQAMRRRVIENVPDEIRSRELKLGPGGLRDVEFAVQLLQMVHGRTNEKLRVRSTVAALEALMEDGYVGRDDGQVLIKSYEFMRLLEHRLQLQRLKRTHTLPPKTDLELLTWLSRTAGYLPEGMKSCSEQLEDEVRRVAVQIHQLHSKLFYRPLLTSVAAMSADTIRLTPDAAKRQLSALGYENPSRAYEHLSALASGSSRRQKLQVIILPTLLEWLAPTVDPDAGLLAYRKLSEAAEDKTWFLRLLRDENVVGQRLMFLLGTSPYLAELLLNSIDTVKLLSDGATGPKLMSRDAAVVTHSLVAAASRHTNPDKAIAVARSLRRAELARVAAADLLGYMEIDEVCVSLSWVWNAVLEAALQAEVRAWEDANNQNAPARISVIGMGRLGGAELGYGSDADVMFVAEAIEEEAEQLSAEEFAPDNDKSTEVSSTVKAVKWAEMICESVRSRLGQPSQDPPLEVDLDLRPEGRNGAVVRTLASYERYYREWGETWEMQALLRATWIAGDKDLGIRFLHMIDRFRYPAEGASDKQVQEVRRVKARVDAERLPRGADRNTHTKLGRGALTDVEWTVQLLTMQNGQVSENLKNTSTMAALRELASAEFISEGDAEILRDAWVTATKARNGIVLVKGKRKDQLPTVGKPLAQVAAASGWDPTESQEFLDDYLKKTRRARRVVDKIFWGEDLMNDFRED</sequence>
<dbReference type="Pfam" id="PF03710">
    <property type="entry name" value="GlnE"/>
    <property type="match status" value="2"/>
</dbReference>
<proteinExistence type="predicted"/>
<evidence type="ECO:0000256" key="3">
    <source>
        <dbReference type="ARBA" id="ARBA00022741"/>
    </source>
</evidence>
<dbReference type="PANTHER" id="PTHR30621">
    <property type="entry name" value="GLUTAMINE SYNTHETASE ADENYLYLTRANSFERASE"/>
    <property type="match status" value="1"/>
</dbReference>
<feature type="domain" description="PII-uridylyltransferase/Glutamine-synthetase adenylyltransferase" evidence="8">
    <location>
        <begin position="400"/>
        <end position="546"/>
    </location>
</feature>
<protein>
    <submittedName>
        <fullName evidence="9">Bifunctional [glutamine synthetase] adenylyltransferase/[glutamine synthetase]-adenylyl-L-tyrosine phosphorylase</fullName>
        <ecNumber evidence="9">2.7.7.42</ecNumber>
        <ecNumber evidence="9">2.7.7.89</ecNumber>
    </submittedName>
</protein>
<comment type="caution">
    <text evidence="9">The sequence shown here is derived from an EMBL/GenBank/DDBJ whole genome shotgun (WGS) entry which is preliminary data.</text>
</comment>
<evidence type="ECO:0000259" key="7">
    <source>
        <dbReference type="Pfam" id="PF03710"/>
    </source>
</evidence>
<evidence type="ECO:0000313" key="9">
    <source>
        <dbReference type="EMBL" id="MBF4553862.1"/>
    </source>
</evidence>
<evidence type="ECO:0000313" key="10">
    <source>
        <dbReference type="Proteomes" id="UP000635902"/>
    </source>
</evidence>
<evidence type="ECO:0000256" key="2">
    <source>
        <dbReference type="ARBA" id="ARBA00022695"/>
    </source>
</evidence>
<dbReference type="PANTHER" id="PTHR30621:SF0">
    <property type="entry name" value="BIFUNCTIONAL GLUTAMINE SYNTHETASE ADENYLYLTRANSFERASE_ADENYLYL-REMOVING ENZYME"/>
    <property type="match status" value="1"/>
</dbReference>
<feature type="domain" description="PII-uridylyltransferase/Glutamine-synthetase adenylyltransferase" evidence="8">
    <location>
        <begin position="934"/>
        <end position="1074"/>
    </location>
</feature>
<dbReference type="SUPFAM" id="SSF81301">
    <property type="entry name" value="Nucleotidyltransferase"/>
    <property type="match status" value="2"/>
</dbReference>
<name>A0ABR9ZKC8_9CORY</name>
<keyword evidence="1 9" id="KW-0808">Transferase</keyword>
<organism evidence="9 10">
    <name type="scientific">Corynebacterium suicordis DSM 45110</name>
    <dbReference type="NCBI Taxonomy" id="1121369"/>
    <lineage>
        <taxon>Bacteria</taxon>
        <taxon>Bacillati</taxon>
        <taxon>Actinomycetota</taxon>
        <taxon>Actinomycetes</taxon>
        <taxon>Mycobacteriales</taxon>
        <taxon>Corynebacteriaceae</taxon>
        <taxon>Corynebacterium</taxon>
    </lineage>
</organism>
<dbReference type="SUPFAM" id="SSF81593">
    <property type="entry name" value="Nucleotidyltransferase substrate binding subunit/domain"/>
    <property type="match status" value="2"/>
</dbReference>
<evidence type="ECO:0000256" key="4">
    <source>
        <dbReference type="ARBA" id="ARBA00022840"/>
    </source>
</evidence>
<keyword evidence="5" id="KW-0460">Magnesium</keyword>
<dbReference type="EC" id="2.7.7.42" evidence="9"/>
<dbReference type="EC" id="2.7.7.89" evidence="9"/>
<dbReference type="InterPro" id="IPR013546">
    <property type="entry name" value="PII_UdlTrfase/GS_AdlTrfase"/>
</dbReference>
<dbReference type="Gene3D" id="3.30.460.10">
    <property type="entry name" value="Beta Polymerase, domain 2"/>
    <property type="match status" value="2"/>
</dbReference>
<keyword evidence="6" id="KW-0511">Multifunctional enzyme</keyword>
<gene>
    <name evidence="9" type="ORF">IRY30_07180</name>
</gene>
<feature type="domain" description="Glutamate-ammonia ligase adenylyltransferase repeated" evidence="7">
    <location>
        <begin position="236"/>
        <end position="376"/>
    </location>
</feature>